<evidence type="ECO:0000256" key="1">
    <source>
        <dbReference type="SAM" id="Phobius"/>
    </source>
</evidence>
<evidence type="ECO:0000313" key="2">
    <source>
        <dbReference type="EMBL" id="CUM59195.1"/>
    </source>
</evidence>
<dbReference type="Pfam" id="PF04955">
    <property type="entry name" value="HupE_UreJ"/>
    <property type="match status" value="1"/>
</dbReference>
<keyword evidence="1" id="KW-0472">Membrane</keyword>
<keyword evidence="1" id="KW-0812">Transmembrane</keyword>
<protein>
    <submittedName>
        <fullName evidence="2">Hydrogenase/urease accessory protein</fullName>
    </submittedName>
</protein>
<dbReference type="InterPro" id="IPR007038">
    <property type="entry name" value="HupE_UreJ"/>
</dbReference>
<gene>
    <name evidence="2" type="ORF">PLAM_1228</name>
</gene>
<accession>A0A1J1JCS5</accession>
<proteinExistence type="predicted"/>
<organism evidence="2">
    <name type="scientific">Planktothrix agardhii</name>
    <name type="common">Oscillatoria agardhii</name>
    <dbReference type="NCBI Taxonomy" id="1160"/>
    <lineage>
        <taxon>Bacteria</taxon>
        <taxon>Bacillati</taxon>
        <taxon>Cyanobacteriota</taxon>
        <taxon>Cyanophyceae</taxon>
        <taxon>Oscillatoriophycideae</taxon>
        <taxon>Oscillatoriales</taxon>
        <taxon>Microcoleaceae</taxon>
        <taxon>Planktothrix</taxon>
    </lineage>
</organism>
<dbReference type="PIRSF" id="PIRSF016919">
    <property type="entry name" value="HupE_UreJ"/>
    <property type="match status" value="1"/>
</dbReference>
<name>A0A1J1JCS5_PLAAG</name>
<dbReference type="AlphaFoldDB" id="A0A1J1JCS5"/>
<keyword evidence="1" id="KW-1133">Transmembrane helix</keyword>
<feature type="transmembrane region" description="Helical" evidence="1">
    <location>
        <begin position="203"/>
        <end position="221"/>
    </location>
</feature>
<feature type="transmembrane region" description="Helical" evidence="1">
    <location>
        <begin position="134"/>
        <end position="152"/>
    </location>
</feature>
<reference evidence="2" key="1">
    <citation type="submission" date="2015-09" db="EMBL/GenBank/DDBJ databases">
        <authorList>
            <person name="Jackson K.R."/>
            <person name="Lunt B.L."/>
            <person name="Fisher J.N.B."/>
            <person name="Gardner A.V."/>
            <person name="Bailey M.E."/>
            <person name="Deus L.M."/>
            <person name="Earl A.S."/>
            <person name="Gibby P.D."/>
            <person name="Hartmann K.A."/>
            <person name="Liu J.E."/>
            <person name="Manci A.M."/>
            <person name="Nielsen D.A."/>
            <person name="Solomon M.B."/>
            <person name="Breakwell D.P."/>
            <person name="Burnett S.H."/>
            <person name="Grose J.H."/>
        </authorList>
    </citation>
    <scope>NUCLEOTIDE SEQUENCE</scope>
    <source>
        <strain evidence="2">7805</strain>
    </source>
</reference>
<sequence length="222" mass="23449">MVFKMLKSFQNFSLQNSTRILVLGVSLLLLLMAQPAEAHHAFGGKSPENFFQGFLAGLAHPIIGIDHLAFVIAVGLIAAGIVGGSWIIMAFLLTAMLGTGIHLMSFNLPIPEIAIALSVITIGILLVLKKQLPLAVLISLASVAGLFHGYAYGESIMGAEMTPLISYLVGFTAIQLMIAGATMKLTQSFKETLENSQFSLIKYSGFAVLAVGVVALSSAIIS</sequence>
<feature type="transmembrane region" description="Helical" evidence="1">
    <location>
        <begin position="110"/>
        <end position="127"/>
    </location>
</feature>
<dbReference type="EMBL" id="LO018304">
    <property type="protein sequence ID" value="CUM59195.1"/>
    <property type="molecule type" value="Genomic_DNA"/>
</dbReference>
<feature type="transmembrane region" description="Helical" evidence="1">
    <location>
        <begin position="164"/>
        <end position="182"/>
    </location>
</feature>